<dbReference type="AlphaFoldDB" id="A0A6N0NZH0"/>
<dbReference type="RefSeq" id="WP_174632069.1">
    <property type="nucleotide sequence ID" value="NZ_CP049074.1"/>
</dbReference>
<keyword evidence="2" id="KW-1185">Reference proteome</keyword>
<reference evidence="1 2" key="1">
    <citation type="submission" date="2020-02" db="EMBL/GenBank/DDBJ databases">
        <title>Comparative genome analysis reveals the metabolism and evolution of the thermophilic archaeal genus Metallosphaera.</title>
        <authorList>
            <person name="Jiang C."/>
        </authorList>
    </citation>
    <scope>NUCLEOTIDE SEQUENCE [LARGE SCALE GENOMIC DNA]</scope>
    <source>
        <strain evidence="1 2">Ric-A</strain>
    </source>
</reference>
<dbReference type="KEGG" id="mten:GWK48_10425"/>
<organism evidence="1 2">
    <name type="scientific">Metallosphaera tengchongensis</name>
    <dbReference type="NCBI Taxonomy" id="1532350"/>
    <lineage>
        <taxon>Archaea</taxon>
        <taxon>Thermoproteota</taxon>
        <taxon>Thermoprotei</taxon>
        <taxon>Sulfolobales</taxon>
        <taxon>Sulfolobaceae</taxon>
        <taxon>Metallosphaera</taxon>
    </lineage>
</organism>
<protein>
    <recommendedName>
        <fullName evidence="3">Transposase</fullName>
    </recommendedName>
</protein>
<dbReference type="EMBL" id="CP049074">
    <property type="protein sequence ID" value="QKR00748.1"/>
    <property type="molecule type" value="Genomic_DNA"/>
</dbReference>
<dbReference type="Proteomes" id="UP000509301">
    <property type="component" value="Chromosome"/>
</dbReference>
<name>A0A6N0NZH0_9CREN</name>
<sequence length="56" mass="6685">MLEDSVRKVGKWVVEIASSLNPLAIFLEDPNNLIKRVKRLPAQFRDRLYLMQYRRP</sequence>
<evidence type="ECO:0008006" key="3">
    <source>
        <dbReference type="Google" id="ProtNLM"/>
    </source>
</evidence>
<proteinExistence type="predicted"/>
<gene>
    <name evidence="1" type="ORF">GWK48_10425</name>
</gene>
<evidence type="ECO:0000313" key="2">
    <source>
        <dbReference type="Proteomes" id="UP000509301"/>
    </source>
</evidence>
<accession>A0A6N0NZH0</accession>
<dbReference type="GeneID" id="55642362"/>
<dbReference type="OrthoDB" id="42545at2157"/>
<evidence type="ECO:0000313" key="1">
    <source>
        <dbReference type="EMBL" id="QKR00748.1"/>
    </source>
</evidence>